<accession>A0ABR8PHD0</accession>
<dbReference type="SMART" id="SM00855">
    <property type="entry name" value="PGAM"/>
    <property type="match status" value="1"/>
</dbReference>
<name>A0ABR8PHD0_9BACL</name>
<dbReference type="PANTHER" id="PTHR48100:SF1">
    <property type="entry name" value="HISTIDINE PHOSPHATASE FAMILY PROTEIN-RELATED"/>
    <property type="match status" value="1"/>
</dbReference>
<evidence type="ECO:0000313" key="2">
    <source>
        <dbReference type="Proteomes" id="UP000659496"/>
    </source>
</evidence>
<dbReference type="InterPro" id="IPR029033">
    <property type="entry name" value="His_PPase_superfam"/>
</dbReference>
<dbReference type="EMBL" id="JACSQY010000002">
    <property type="protein sequence ID" value="MBD7907582.1"/>
    <property type="molecule type" value="Genomic_DNA"/>
</dbReference>
<dbReference type="Proteomes" id="UP000659496">
    <property type="component" value="Unassembled WGS sequence"/>
</dbReference>
<sequence>MDKVIYLVNHGEAEGFTAQDSLTAEGILHGSELAQFLEHYPIERVITSPLMRARQTANEIGDKLGIHIEEDSRLAERQMSSQVFDDWLVKVEDTFLDLNLSYEDGETSNDAMQRVCDVVDELPDNSHTVLVTHSLLLVLLMRCFNDRIGFEEWQAIKHPDVYEIRLTDTGAQITRLWENE</sequence>
<evidence type="ECO:0000313" key="1">
    <source>
        <dbReference type="EMBL" id="MBD7907582.1"/>
    </source>
</evidence>
<dbReference type="SUPFAM" id="SSF53254">
    <property type="entry name" value="Phosphoglycerate mutase-like"/>
    <property type="match status" value="1"/>
</dbReference>
<proteinExistence type="predicted"/>
<dbReference type="Gene3D" id="3.40.50.1240">
    <property type="entry name" value="Phosphoglycerate mutase-like"/>
    <property type="match status" value="1"/>
</dbReference>
<organism evidence="1 2">
    <name type="scientific">Sporosarcina gallistercoris</name>
    <dbReference type="NCBI Taxonomy" id="2762245"/>
    <lineage>
        <taxon>Bacteria</taxon>
        <taxon>Bacillati</taxon>
        <taxon>Bacillota</taxon>
        <taxon>Bacilli</taxon>
        <taxon>Bacillales</taxon>
        <taxon>Caryophanaceae</taxon>
        <taxon>Sporosarcina</taxon>
    </lineage>
</organism>
<dbReference type="PANTHER" id="PTHR48100">
    <property type="entry name" value="BROAD-SPECIFICITY PHOSPHATASE YOR283W-RELATED"/>
    <property type="match status" value="1"/>
</dbReference>
<dbReference type="RefSeq" id="WP_191688721.1">
    <property type="nucleotide sequence ID" value="NZ_JACSQY010000002.1"/>
</dbReference>
<dbReference type="InterPro" id="IPR013078">
    <property type="entry name" value="His_Pase_superF_clade-1"/>
</dbReference>
<comment type="caution">
    <text evidence="1">The sequence shown here is derived from an EMBL/GenBank/DDBJ whole genome shotgun (WGS) entry which is preliminary data.</text>
</comment>
<dbReference type="PIRSF" id="PIRSF000709">
    <property type="entry name" value="6PFK_2-Ptase"/>
    <property type="match status" value="1"/>
</dbReference>
<gene>
    <name evidence="1" type="ORF">H9659_04445</name>
</gene>
<protein>
    <submittedName>
        <fullName evidence="1">Histidine phosphatase family protein</fullName>
    </submittedName>
</protein>
<dbReference type="Pfam" id="PF00300">
    <property type="entry name" value="His_Phos_1"/>
    <property type="match status" value="1"/>
</dbReference>
<dbReference type="CDD" id="cd07067">
    <property type="entry name" value="HP_PGM_like"/>
    <property type="match status" value="1"/>
</dbReference>
<reference evidence="1 2" key="1">
    <citation type="submission" date="2020-08" db="EMBL/GenBank/DDBJ databases">
        <title>A Genomic Blueprint of the Chicken Gut Microbiome.</title>
        <authorList>
            <person name="Gilroy R."/>
            <person name="Ravi A."/>
            <person name="Getino M."/>
            <person name="Pursley I."/>
            <person name="Horton D.L."/>
            <person name="Alikhan N.-F."/>
            <person name="Baker D."/>
            <person name="Gharbi K."/>
            <person name="Hall N."/>
            <person name="Watson M."/>
            <person name="Adriaenssens E.M."/>
            <person name="Foster-Nyarko E."/>
            <person name="Jarju S."/>
            <person name="Secka A."/>
            <person name="Antonio M."/>
            <person name="Oren A."/>
            <person name="Chaudhuri R."/>
            <person name="La Ragione R.M."/>
            <person name="Hildebrand F."/>
            <person name="Pallen M.J."/>
        </authorList>
    </citation>
    <scope>NUCLEOTIDE SEQUENCE [LARGE SCALE GENOMIC DNA]</scope>
    <source>
        <strain evidence="1 2">Sa3CUA8</strain>
    </source>
</reference>
<dbReference type="InterPro" id="IPR050275">
    <property type="entry name" value="PGM_Phosphatase"/>
</dbReference>
<keyword evidence="2" id="KW-1185">Reference proteome</keyword>